<name>A0A0E9VWR8_ANGAN</name>
<reference evidence="1" key="2">
    <citation type="journal article" date="2015" name="Fish Shellfish Immunol.">
        <title>Early steps in the European eel (Anguilla anguilla)-Vibrio vulnificus interaction in the gills: Role of the RtxA13 toxin.</title>
        <authorList>
            <person name="Callol A."/>
            <person name="Pajuelo D."/>
            <person name="Ebbesson L."/>
            <person name="Teles M."/>
            <person name="MacKenzie S."/>
            <person name="Amaro C."/>
        </authorList>
    </citation>
    <scope>NUCLEOTIDE SEQUENCE</scope>
</reference>
<protein>
    <submittedName>
        <fullName evidence="1">Uncharacterized protein</fullName>
    </submittedName>
</protein>
<organism evidence="1">
    <name type="scientific">Anguilla anguilla</name>
    <name type="common">European freshwater eel</name>
    <name type="synonym">Muraena anguilla</name>
    <dbReference type="NCBI Taxonomy" id="7936"/>
    <lineage>
        <taxon>Eukaryota</taxon>
        <taxon>Metazoa</taxon>
        <taxon>Chordata</taxon>
        <taxon>Craniata</taxon>
        <taxon>Vertebrata</taxon>
        <taxon>Euteleostomi</taxon>
        <taxon>Actinopterygii</taxon>
        <taxon>Neopterygii</taxon>
        <taxon>Teleostei</taxon>
        <taxon>Anguilliformes</taxon>
        <taxon>Anguillidae</taxon>
        <taxon>Anguilla</taxon>
    </lineage>
</organism>
<reference evidence="1" key="1">
    <citation type="submission" date="2014-11" db="EMBL/GenBank/DDBJ databases">
        <authorList>
            <person name="Amaro Gonzalez C."/>
        </authorList>
    </citation>
    <scope>NUCLEOTIDE SEQUENCE</scope>
</reference>
<dbReference type="AlphaFoldDB" id="A0A0E9VWR8"/>
<evidence type="ECO:0000313" key="1">
    <source>
        <dbReference type="EMBL" id="JAH82594.1"/>
    </source>
</evidence>
<sequence>MPSCFSTDSRGSNALKNASVVRIPQFMQDSSLCTSE</sequence>
<dbReference type="EMBL" id="GBXM01025983">
    <property type="protein sequence ID" value="JAH82594.1"/>
    <property type="molecule type" value="Transcribed_RNA"/>
</dbReference>
<proteinExistence type="predicted"/>
<dbReference type="EMBL" id="GBXM01026408">
    <property type="protein sequence ID" value="JAH82169.1"/>
    <property type="molecule type" value="Transcribed_RNA"/>
</dbReference>
<accession>A0A0E9VWR8</accession>